<keyword evidence="2" id="KW-0813">Transport</keyword>
<dbReference type="GO" id="GO:0005737">
    <property type="term" value="C:cytoplasm"/>
    <property type="evidence" value="ECO:0007669"/>
    <property type="project" value="TreeGrafter"/>
</dbReference>
<evidence type="ECO:0000256" key="5">
    <source>
        <dbReference type="ARBA" id="ARBA00023284"/>
    </source>
</evidence>
<dbReference type="GO" id="GO:0006950">
    <property type="term" value="P:response to stress"/>
    <property type="evidence" value="ECO:0007669"/>
    <property type="project" value="UniProtKB-ARBA"/>
</dbReference>
<dbReference type="InterPro" id="IPR013766">
    <property type="entry name" value="Thioredoxin_domain"/>
</dbReference>
<dbReference type="Pfam" id="PF00085">
    <property type="entry name" value="Thioredoxin"/>
    <property type="match status" value="1"/>
</dbReference>
<proteinExistence type="inferred from homology"/>
<accession>A0A4R6XIQ6</accession>
<dbReference type="InterPro" id="IPR005746">
    <property type="entry name" value="Thioredoxin"/>
</dbReference>
<comment type="similarity">
    <text evidence="1">Belongs to the thioredoxin family.</text>
</comment>
<gene>
    <name evidence="8" type="ORF">C8D91_1915</name>
</gene>
<keyword evidence="9" id="KW-1185">Reference proteome</keyword>
<dbReference type="Gene3D" id="1.25.40.10">
    <property type="entry name" value="Tetratricopeptide repeat domain"/>
    <property type="match status" value="1"/>
</dbReference>
<dbReference type="PRINTS" id="PR00421">
    <property type="entry name" value="THIOREDOXIN"/>
</dbReference>
<dbReference type="AlphaFoldDB" id="A0A4R6XIQ6"/>
<dbReference type="Proteomes" id="UP000295724">
    <property type="component" value="Unassembled WGS sequence"/>
</dbReference>
<dbReference type="Pfam" id="PF14561">
    <property type="entry name" value="TPR_20"/>
    <property type="match status" value="1"/>
</dbReference>
<evidence type="ECO:0000256" key="6">
    <source>
        <dbReference type="NCBIfam" id="TIGR01068"/>
    </source>
</evidence>
<dbReference type="InterPro" id="IPR017937">
    <property type="entry name" value="Thioredoxin_CS"/>
</dbReference>
<dbReference type="PROSITE" id="PS51352">
    <property type="entry name" value="THIOREDOXIN_2"/>
    <property type="match status" value="1"/>
</dbReference>
<keyword evidence="5" id="KW-0676">Redox-active center</keyword>
<organism evidence="8 9">
    <name type="scientific">Marinicella litoralis</name>
    <dbReference type="NCBI Taxonomy" id="644220"/>
    <lineage>
        <taxon>Bacteria</taxon>
        <taxon>Pseudomonadati</taxon>
        <taxon>Pseudomonadota</taxon>
        <taxon>Gammaproteobacteria</taxon>
        <taxon>Lysobacterales</taxon>
        <taxon>Marinicellaceae</taxon>
        <taxon>Marinicella</taxon>
    </lineage>
</organism>
<sequence>MTESNPKTDTQAHIVDVTAETFMAEVIEKSKVTPVLLDFWADWCEPCKNLTPILHSIVEKYPDSVVLAKVNTDQEQMLAQQMGIQSLPTVALLKDGQIIDNFMGVKPMGEIVTWLEQHIDLNVAVEAPVVDNNIQALIDSQQYEAALSALLALPPEQAVWQTIEVHLLMNNIDAAQKMYEALSDEQLKMTEADQAKAKIQLASVDAKDELAALKLQIAQGQVEPAVQGLLAMLQNDLGNANVKQLLIASFSLLNDPKLAAQYRRRMGSLLN</sequence>
<protein>
    <recommendedName>
        <fullName evidence="6">Thioredoxin</fullName>
    </recommendedName>
</protein>
<dbReference type="FunFam" id="3.40.30.10:FF:000001">
    <property type="entry name" value="Thioredoxin"/>
    <property type="match status" value="1"/>
</dbReference>
<dbReference type="RefSeq" id="WP_162846852.1">
    <property type="nucleotide sequence ID" value="NZ_SNZB01000004.1"/>
</dbReference>
<dbReference type="GO" id="GO:0015035">
    <property type="term" value="F:protein-disulfide reductase activity"/>
    <property type="evidence" value="ECO:0007669"/>
    <property type="project" value="UniProtKB-UniRule"/>
</dbReference>
<evidence type="ECO:0000256" key="4">
    <source>
        <dbReference type="ARBA" id="ARBA00023157"/>
    </source>
</evidence>
<evidence type="ECO:0000313" key="9">
    <source>
        <dbReference type="Proteomes" id="UP000295724"/>
    </source>
</evidence>
<keyword evidence="4" id="KW-1015">Disulfide bond</keyword>
<name>A0A4R6XIQ6_9GAMM</name>
<dbReference type="PROSITE" id="PS00194">
    <property type="entry name" value="THIOREDOXIN_1"/>
    <property type="match status" value="1"/>
</dbReference>
<dbReference type="SUPFAM" id="SSF52833">
    <property type="entry name" value="Thioredoxin-like"/>
    <property type="match status" value="1"/>
</dbReference>
<reference evidence="8 9" key="1">
    <citation type="submission" date="2019-03" db="EMBL/GenBank/DDBJ databases">
        <title>Genomic Encyclopedia of Type Strains, Phase IV (KMG-IV): sequencing the most valuable type-strain genomes for metagenomic binning, comparative biology and taxonomic classification.</title>
        <authorList>
            <person name="Goeker M."/>
        </authorList>
    </citation>
    <scope>NUCLEOTIDE SEQUENCE [LARGE SCALE GENOMIC DNA]</scope>
    <source>
        <strain evidence="8 9">DSM 25488</strain>
    </source>
</reference>
<dbReference type="CDD" id="cd02956">
    <property type="entry name" value="ybbN"/>
    <property type="match status" value="1"/>
</dbReference>
<evidence type="ECO:0000256" key="1">
    <source>
        <dbReference type="ARBA" id="ARBA00008987"/>
    </source>
</evidence>
<dbReference type="PANTHER" id="PTHR45663:SF11">
    <property type="entry name" value="GEO12009P1"/>
    <property type="match status" value="1"/>
</dbReference>
<evidence type="ECO:0000313" key="8">
    <source>
        <dbReference type="EMBL" id="TDR19366.1"/>
    </source>
</evidence>
<evidence type="ECO:0000256" key="2">
    <source>
        <dbReference type="ARBA" id="ARBA00022448"/>
    </source>
</evidence>
<feature type="domain" description="Thioredoxin" evidence="7">
    <location>
        <begin position="1"/>
        <end position="120"/>
    </location>
</feature>
<dbReference type="EMBL" id="SNZB01000004">
    <property type="protein sequence ID" value="TDR19366.1"/>
    <property type="molecule type" value="Genomic_DNA"/>
</dbReference>
<keyword evidence="3" id="KW-0249">Electron transport</keyword>
<dbReference type="InterPro" id="IPR036249">
    <property type="entry name" value="Thioredoxin-like_sf"/>
</dbReference>
<dbReference type="InterPro" id="IPR011990">
    <property type="entry name" value="TPR-like_helical_dom_sf"/>
</dbReference>
<dbReference type="Gene3D" id="3.40.30.10">
    <property type="entry name" value="Glutaredoxin"/>
    <property type="match status" value="1"/>
</dbReference>
<dbReference type="PANTHER" id="PTHR45663">
    <property type="entry name" value="GEO12009P1"/>
    <property type="match status" value="1"/>
</dbReference>
<evidence type="ECO:0000259" key="7">
    <source>
        <dbReference type="PROSITE" id="PS51352"/>
    </source>
</evidence>
<evidence type="ECO:0000256" key="3">
    <source>
        <dbReference type="ARBA" id="ARBA00022982"/>
    </source>
</evidence>
<comment type="caution">
    <text evidence="8">The sequence shown here is derived from an EMBL/GenBank/DDBJ whole genome shotgun (WGS) entry which is preliminary data.</text>
</comment>
<dbReference type="NCBIfam" id="TIGR01068">
    <property type="entry name" value="thioredoxin"/>
    <property type="match status" value="1"/>
</dbReference>